<comment type="caution">
    <text evidence="19">The sequence shown here is derived from an EMBL/GenBank/DDBJ whole genome shotgun (WGS) entry which is preliminary data.</text>
</comment>
<gene>
    <name evidence="19" type="ORF">DMH04_18430</name>
</gene>
<sequence length="379" mass="40420">MKATIRLGRIAGVPVGLHWSVFGIAALLLVGLAAELPRAFPGRWPGWYLLAAVLAIGLFVLSLLAHELSHAVVARRNGVKVEGITLWLLGGVARFGGEALTPGAEFRIAVVGPAVSAVTAAGFFLLSWLTEAGELFMLGAGVFGYLAWINLLLAAFNLIPAAPLDGGRVLRAAVWRWRGDRLIATVWAARAGRGFGFLLIGFGLFRALSGTGFGLWWVLLGLFVATMAGAEEHQARTGAALEGMRVQDVMTANPETAPADITVADFVRDVVMTRRHSAFPLLDSHGGLQGLVTLNRLRSVPVERREDSILREIACPPNQIPLVRPDEPLSTLLPLMNGCADGRALVLADDRLVGIVSPSDISRAVAIHALHYSPRPGQP</sequence>
<comment type="cofactor">
    <cofactor evidence="14 16">
        <name>Zn(2+)</name>
        <dbReference type="ChEBI" id="CHEBI:29105"/>
    </cofactor>
    <text evidence="14 16">Binds 1 zinc ion per subunit.</text>
</comment>
<comment type="caution">
    <text evidence="14">Lacks conserved residue(s) required for the propagation of feature annotation.</text>
</comment>
<organism evidence="19 20">
    <name type="scientific">Kibdelosporangium aridum</name>
    <dbReference type="NCBI Taxonomy" id="2030"/>
    <lineage>
        <taxon>Bacteria</taxon>
        <taxon>Bacillati</taxon>
        <taxon>Actinomycetota</taxon>
        <taxon>Actinomycetes</taxon>
        <taxon>Pseudonocardiales</taxon>
        <taxon>Pseudonocardiaceae</taxon>
        <taxon>Kibdelosporangium</taxon>
    </lineage>
</organism>
<dbReference type="GO" id="GO:0008237">
    <property type="term" value="F:metallopeptidase activity"/>
    <property type="evidence" value="ECO:0007669"/>
    <property type="project" value="UniProtKB-UniRule"/>
</dbReference>
<dbReference type="Proteomes" id="UP000287547">
    <property type="component" value="Unassembled WGS sequence"/>
</dbReference>
<keyword evidence="4 14" id="KW-0645">Protease</keyword>
<protein>
    <recommendedName>
        <fullName evidence="14">Zinc metalloprotease</fullName>
    </recommendedName>
</protein>
<comment type="similarity">
    <text evidence="2 14">Belongs to the peptidase M50B family.</text>
</comment>
<evidence type="ECO:0000313" key="19">
    <source>
        <dbReference type="EMBL" id="RSM85265.1"/>
    </source>
</evidence>
<evidence type="ECO:0000256" key="10">
    <source>
        <dbReference type="ARBA" id="ARBA00022989"/>
    </source>
</evidence>
<evidence type="ECO:0000256" key="11">
    <source>
        <dbReference type="ARBA" id="ARBA00023049"/>
    </source>
</evidence>
<keyword evidence="8 14" id="KW-0378">Hydrolase</keyword>
<name>A0A428ZB28_KIBAR</name>
<keyword evidence="6 14" id="KW-0479">Metal-binding</keyword>
<dbReference type="RefSeq" id="WP_037267654.1">
    <property type="nucleotide sequence ID" value="NZ_QHKI01000013.1"/>
</dbReference>
<evidence type="ECO:0000256" key="3">
    <source>
        <dbReference type="ARBA" id="ARBA00022475"/>
    </source>
</evidence>
<keyword evidence="10 14" id="KW-1133">Transmembrane helix</keyword>
<dbReference type="EMBL" id="QHKI01000013">
    <property type="protein sequence ID" value="RSM85265.1"/>
    <property type="molecule type" value="Genomic_DNA"/>
</dbReference>
<evidence type="ECO:0000256" key="7">
    <source>
        <dbReference type="ARBA" id="ARBA00022737"/>
    </source>
</evidence>
<feature type="domain" description="CBS" evidence="18">
    <location>
        <begin position="250"/>
        <end position="308"/>
    </location>
</feature>
<dbReference type="Pfam" id="PF02163">
    <property type="entry name" value="Peptidase_M50"/>
    <property type="match status" value="2"/>
</dbReference>
<dbReference type="InterPro" id="IPR008915">
    <property type="entry name" value="Peptidase_M50"/>
</dbReference>
<feature type="binding site" evidence="16">
    <location>
        <position position="66"/>
    </location>
    <ligand>
        <name>Zn(2+)</name>
        <dbReference type="ChEBI" id="CHEBI:29105"/>
        <note>catalytic</note>
    </ligand>
</feature>
<dbReference type="PROSITE" id="PS51371">
    <property type="entry name" value="CBS"/>
    <property type="match status" value="2"/>
</dbReference>
<evidence type="ECO:0000256" key="5">
    <source>
        <dbReference type="ARBA" id="ARBA00022692"/>
    </source>
</evidence>
<dbReference type="CDD" id="cd06164">
    <property type="entry name" value="S2P-M50_SpoIVFB_CBS"/>
    <property type="match status" value="1"/>
</dbReference>
<feature type="transmembrane region" description="Helical" evidence="14">
    <location>
        <begin position="46"/>
        <end position="66"/>
    </location>
</feature>
<feature type="transmembrane region" description="Helical" evidence="14">
    <location>
        <begin position="12"/>
        <end position="34"/>
    </location>
</feature>
<evidence type="ECO:0000256" key="9">
    <source>
        <dbReference type="ARBA" id="ARBA00022833"/>
    </source>
</evidence>
<evidence type="ECO:0000256" key="2">
    <source>
        <dbReference type="ARBA" id="ARBA00007931"/>
    </source>
</evidence>
<feature type="transmembrane region" description="Helical" evidence="14">
    <location>
        <begin position="135"/>
        <end position="161"/>
    </location>
</feature>
<evidence type="ECO:0000259" key="18">
    <source>
        <dbReference type="PROSITE" id="PS51371"/>
    </source>
</evidence>
<keyword evidence="12 17" id="KW-0129">CBS domain</keyword>
<dbReference type="PIRSF" id="PIRSF006404">
    <property type="entry name" value="UCP006404_Pept_M50_CBS"/>
    <property type="match status" value="1"/>
</dbReference>
<dbReference type="GO" id="GO:0046872">
    <property type="term" value="F:metal ion binding"/>
    <property type="evidence" value="ECO:0007669"/>
    <property type="project" value="UniProtKB-UniRule"/>
</dbReference>
<dbReference type="InterPro" id="IPR016483">
    <property type="entry name" value="UCP006404_Pept_M50_CBS"/>
</dbReference>
<keyword evidence="5 14" id="KW-0812">Transmembrane</keyword>
<reference evidence="19 20" key="1">
    <citation type="submission" date="2018-05" db="EMBL/GenBank/DDBJ databases">
        <title>Evolution of GPA BGCs.</title>
        <authorList>
            <person name="Waglechner N."/>
            <person name="Wright G.D."/>
        </authorList>
    </citation>
    <scope>NUCLEOTIDE SEQUENCE [LARGE SCALE GENOMIC DNA]</scope>
    <source>
        <strain evidence="19 20">A82846</strain>
    </source>
</reference>
<proteinExistence type="inferred from homology"/>
<feature type="active site" evidence="15">
    <location>
        <position position="67"/>
    </location>
</feature>
<evidence type="ECO:0000256" key="13">
    <source>
        <dbReference type="ARBA" id="ARBA00023136"/>
    </source>
</evidence>
<dbReference type="GO" id="GO:0005886">
    <property type="term" value="C:plasma membrane"/>
    <property type="evidence" value="ECO:0007669"/>
    <property type="project" value="UniProtKB-SubCell"/>
</dbReference>
<keyword evidence="3" id="KW-1003">Cell membrane</keyword>
<feature type="domain" description="CBS" evidence="18">
    <location>
        <begin position="315"/>
        <end position="373"/>
    </location>
</feature>
<dbReference type="OrthoDB" id="9781963at2"/>
<evidence type="ECO:0000256" key="15">
    <source>
        <dbReference type="PIRSR" id="PIRSR006404-1"/>
    </source>
</evidence>
<dbReference type="PANTHER" id="PTHR39188:SF3">
    <property type="entry name" value="STAGE IV SPORULATION PROTEIN FB"/>
    <property type="match status" value="1"/>
</dbReference>
<feature type="binding site" evidence="16">
    <location>
        <position position="165"/>
    </location>
    <ligand>
        <name>Zn(2+)</name>
        <dbReference type="ChEBI" id="CHEBI:29105"/>
        <note>catalytic</note>
    </ligand>
</feature>
<dbReference type="Pfam" id="PF00571">
    <property type="entry name" value="CBS"/>
    <property type="match status" value="2"/>
</dbReference>
<dbReference type="Gene3D" id="3.10.580.10">
    <property type="entry name" value="CBS-domain"/>
    <property type="match status" value="1"/>
</dbReference>
<feature type="transmembrane region" description="Helical" evidence="14">
    <location>
        <begin position="108"/>
        <end position="129"/>
    </location>
</feature>
<dbReference type="PANTHER" id="PTHR39188">
    <property type="entry name" value="MEMBRANE-ASSOCIATED ZINC METALLOPROTEASE M50B"/>
    <property type="match status" value="1"/>
</dbReference>
<dbReference type="InterPro" id="IPR000644">
    <property type="entry name" value="CBS_dom"/>
</dbReference>
<evidence type="ECO:0000256" key="1">
    <source>
        <dbReference type="ARBA" id="ARBA00004651"/>
    </source>
</evidence>
<keyword evidence="9 14" id="KW-0862">Zinc</keyword>
<evidence type="ECO:0000256" key="14">
    <source>
        <dbReference type="PIRNR" id="PIRNR006404"/>
    </source>
</evidence>
<evidence type="ECO:0000256" key="16">
    <source>
        <dbReference type="PIRSR" id="PIRSR006404-2"/>
    </source>
</evidence>
<evidence type="ECO:0000256" key="4">
    <source>
        <dbReference type="ARBA" id="ARBA00022670"/>
    </source>
</evidence>
<comment type="subcellular location">
    <subcellularLocation>
        <location evidence="1">Cell membrane</location>
        <topology evidence="1">Multi-pass membrane protein</topology>
    </subcellularLocation>
</comment>
<evidence type="ECO:0000256" key="6">
    <source>
        <dbReference type="ARBA" id="ARBA00022723"/>
    </source>
</evidence>
<dbReference type="AlphaFoldDB" id="A0A428ZB28"/>
<feature type="binding site" evidence="16">
    <location>
        <position position="70"/>
    </location>
    <ligand>
        <name>Zn(2+)</name>
        <dbReference type="ChEBI" id="CHEBI:29105"/>
        <note>catalytic</note>
    </ligand>
</feature>
<evidence type="ECO:0000313" key="20">
    <source>
        <dbReference type="Proteomes" id="UP000287547"/>
    </source>
</evidence>
<keyword evidence="11 14" id="KW-0482">Metalloprotease</keyword>
<dbReference type="SMART" id="SM00116">
    <property type="entry name" value="CBS"/>
    <property type="match status" value="2"/>
</dbReference>
<keyword evidence="7" id="KW-0677">Repeat</keyword>
<evidence type="ECO:0000256" key="17">
    <source>
        <dbReference type="PROSITE-ProRule" id="PRU00703"/>
    </source>
</evidence>
<evidence type="ECO:0000256" key="8">
    <source>
        <dbReference type="ARBA" id="ARBA00022801"/>
    </source>
</evidence>
<evidence type="ECO:0000256" key="12">
    <source>
        <dbReference type="ARBA" id="ARBA00023122"/>
    </source>
</evidence>
<keyword evidence="13 14" id="KW-0472">Membrane</keyword>
<dbReference type="InterPro" id="IPR046342">
    <property type="entry name" value="CBS_dom_sf"/>
</dbReference>
<dbReference type="GO" id="GO:0006508">
    <property type="term" value="P:proteolysis"/>
    <property type="evidence" value="ECO:0007669"/>
    <property type="project" value="UniProtKB-KW"/>
</dbReference>
<dbReference type="SUPFAM" id="SSF54631">
    <property type="entry name" value="CBS-domain pair"/>
    <property type="match status" value="1"/>
</dbReference>
<accession>A0A428ZB28</accession>